<keyword evidence="16" id="KW-0472">Membrane</keyword>
<dbReference type="Gene3D" id="3.20.20.300">
    <property type="entry name" value="Glycoside hydrolase, family 3, N-terminal domain"/>
    <property type="match status" value="1"/>
</dbReference>
<dbReference type="InterPro" id="IPR002772">
    <property type="entry name" value="Glyco_hydro_3_C"/>
</dbReference>
<dbReference type="EC" id="3.2.1.21" evidence="5 14"/>
<dbReference type="SUPFAM" id="SSF52279">
    <property type="entry name" value="Beta-D-glucan exohydrolase, C-terminal domain"/>
    <property type="match status" value="1"/>
</dbReference>
<evidence type="ECO:0000256" key="6">
    <source>
        <dbReference type="ARBA" id="ARBA00022525"/>
    </source>
</evidence>
<dbReference type="InterPro" id="IPR050288">
    <property type="entry name" value="Cellulose_deg_GH3"/>
</dbReference>
<keyword evidence="16" id="KW-0812">Transmembrane</keyword>
<dbReference type="PANTHER" id="PTHR42715">
    <property type="entry name" value="BETA-GLUCOSIDASE"/>
    <property type="match status" value="1"/>
</dbReference>
<comment type="pathway">
    <text evidence="3 14">Glycan metabolism; cellulose degradation.</text>
</comment>
<keyword evidence="6" id="KW-0964">Secreted</keyword>
<evidence type="ECO:0000256" key="2">
    <source>
        <dbReference type="ARBA" id="ARBA00004613"/>
    </source>
</evidence>
<evidence type="ECO:0000256" key="5">
    <source>
        <dbReference type="ARBA" id="ARBA00012744"/>
    </source>
</evidence>
<dbReference type="Proteomes" id="UP000271337">
    <property type="component" value="Unassembled WGS sequence"/>
</dbReference>
<accession>A0A3M6ZZP5</accession>
<dbReference type="Gene3D" id="2.60.40.10">
    <property type="entry name" value="Immunoglobulins"/>
    <property type="match status" value="1"/>
</dbReference>
<evidence type="ECO:0000256" key="13">
    <source>
        <dbReference type="ARBA" id="ARBA00023326"/>
    </source>
</evidence>
<evidence type="ECO:0000256" key="10">
    <source>
        <dbReference type="ARBA" id="ARBA00023180"/>
    </source>
</evidence>
<keyword evidence="12 14" id="KW-0326">Glycosidase</keyword>
<dbReference type="AlphaFoldDB" id="A0A3M6ZZP5"/>
<evidence type="ECO:0000313" key="19">
    <source>
        <dbReference type="Proteomes" id="UP000271337"/>
    </source>
</evidence>
<evidence type="ECO:0000313" key="18">
    <source>
        <dbReference type="EMBL" id="RMY20765.1"/>
    </source>
</evidence>
<comment type="subcellular location">
    <subcellularLocation>
        <location evidence="2">Secreted</location>
    </subcellularLocation>
</comment>
<dbReference type="InterPro" id="IPR019800">
    <property type="entry name" value="Glyco_hydro_3_AS"/>
</dbReference>
<feature type="transmembrane region" description="Helical" evidence="16">
    <location>
        <begin position="72"/>
        <end position="91"/>
    </location>
</feature>
<keyword evidence="10" id="KW-0325">Glycoprotein</keyword>
<dbReference type="InterPro" id="IPR036881">
    <property type="entry name" value="Glyco_hydro_3_C_sf"/>
</dbReference>
<evidence type="ECO:0000256" key="12">
    <source>
        <dbReference type="ARBA" id="ARBA00023295"/>
    </source>
</evidence>
<dbReference type="InterPro" id="IPR017853">
    <property type="entry name" value="GH"/>
</dbReference>
<dbReference type="Gene3D" id="3.40.50.1700">
    <property type="entry name" value="Glycoside hydrolase family 3 C-terminal domain"/>
    <property type="match status" value="1"/>
</dbReference>
<evidence type="ECO:0000256" key="16">
    <source>
        <dbReference type="SAM" id="Phobius"/>
    </source>
</evidence>
<reference evidence="18 19" key="1">
    <citation type="journal article" date="2018" name="BMC Genomics">
        <title>Genomic evidence for intraspecific hybridization in a clonal and extremely halotolerant yeast.</title>
        <authorList>
            <person name="Gostincar C."/>
            <person name="Stajich J.E."/>
            <person name="Zupancic J."/>
            <person name="Zalar P."/>
            <person name="Gunde-Cimerman N."/>
        </authorList>
    </citation>
    <scope>NUCLEOTIDE SEQUENCE [LARGE SCALE GENOMIC DNA]</scope>
    <source>
        <strain evidence="18 19">EXF-6669</strain>
    </source>
</reference>
<dbReference type="InterPro" id="IPR026891">
    <property type="entry name" value="Fn3-like"/>
</dbReference>
<sequence>MYTPSGQAHCCRVNANHNALTSPSSLSNEAPFLNTSMDRKENEPPAAQEKAPLFKGARTSTVANFCRRHKKIVIPLAIMILLLPLLGLLALRNDHAHARNWTSPIVYPSPQGYGAGDWSEAYRKASSIVANMSLEEMNNVTLGVTDNSNGCVGVSGGAPKHGFPGMCLHDAGNGVRNTDGVSAPASGLSIGASWNETLALERARYMGSEFKRKGVNVALGPVVGPIGRIARGGRNWEGFAADPYLDAILGAQTVIGLQESVIASIKHFVANEQETNRNPITTDDGVILSSSSNVDDQTMHELYVWPFQDLIYAGAGSVMCSYNRLNQTYACENSKAMNGILKGELNFQGFVVSDWVAQHSGIESASAGLDMAMPTSQYWNKRQLEEAANTGALNKTRLTDMATRILASWFQFGQDEALPLGSGMPPNLLLPHNYTEAKTPESKASLMQQAIEAHVMVKNSNSTLPLKKPKVLSVFGYDAISQNTFVPDPRLFPQSWEAIGLGMPQLEGISSNSPVPDAPILHNGTLIVGGDSGSNTPPYISSPFEALKARAYDDDTAIFFDFVSNDPPVVASSEACLVFINEYSSEVWDRPGIADPESDDLVQNVAASCNNTIVVIHNAGIRLVDEWIENPNVTAVIFAHLPGQDAGRAIAKILYGDVSPSGRLPYTVAKKASDYGHLLDPCEANGSESPQCDFTEGVNIDYRSFLASNTTPRREFGYGLTYSAFEHFNLQIDVNATATPNDTIPAPVYTNGTTDENSNHSGVIVGGLASLFESVGTIKASIENTGDVEAAEVAQLYLQIPAMASNASNPTTKVLRGFQKVSIRPGETADVSFNLRMKDISSWDVVRQAWVIPSGEFHVTVGKSVLDQSLTGRFST</sequence>
<dbReference type="Pfam" id="PF14310">
    <property type="entry name" value="Fn3-like"/>
    <property type="match status" value="1"/>
</dbReference>
<feature type="domain" description="Fibronectin type III-like" evidence="17">
    <location>
        <begin position="792"/>
        <end position="865"/>
    </location>
</feature>
<dbReference type="InterPro" id="IPR036962">
    <property type="entry name" value="Glyco_hydro_3_N_sf"/>
</dbReference>
<keyword evidence="9" id="KW-0136">Cellulose degradation</keyword>
<keyword evidence="13 14" id="KW-0624">Polysaccharide degradation</keyword>
<evidence type="ECO:0000256" key="7">
    <source>
        <dbReference type="ARBA" id="ARBA00022729"/>
    </source>
</evidence>
<dbReference type="Pfam" id="PF00933">
    <property type="entry name" value="Glyco_hydro_3"/>
    <property type="match status" value="1"/>
</dbReference>
<organism evidence="18 19">
    <name type="scientific">Hortaea werneckii</name>
    <name type="common">Black yeast</name>
    <name type="synonym">Cladosporium werneckii</name>
    <dbReference type="NCBI Taxonomy" id="91943"/>
    <lineage>
        <taxon>Eukaryota</taxon>
        <taxon>Fungi</taxon>
        <taxon>Dikarya</taxon>
        <taxon>Ascomycota</taxon>
        <taxon>Pezizomycotina</taxon>
        <taxon>Dothideomycetes</taxon>
        <taxon>Dothideomycetidae</taxon>
        <taxon>Mycosphaerellales</taxon>
        <taxon>Teratosphaeriaceae</taxon>
        <taxon>Hortaea</taxon>
    </lineage>
</organism>
<evidence type="ECO:0000256" key="8">
    <source>
        <dbReference type="ARBA" id="ARBA00022801"/>
    </source>
</evidence>
<dbReference type="SUPFAM" id="SSF51445">
    <property type="entry name" value="(Trans)glycosidases"/>
    <property type="match status" value="1"/>
</dbReference>
<evidence type="ECO:0000256" key="3">
    <source>
        <dbReference type="ARBA" id="ARBA00004987"/>
    </source>
</evidence>
<dbReference type="GO" id="GO:0008422">
    <property type="term" value="F:beta-glucosidase activity"/>
    <property type="evidence" value="ECO:0007669"/>
    <property type="project" value="UniProtKB-EC"/>
</dbReference>
<comment type="similarity">
    <text evidence="4 14">Belongs to the glycosyl hydrolase 3 family.</text>
</comment>
<feature type="compositionally biased region" description="Polar residues" evidence="15">
    <location>
        <begin position="22"/>
        <end position="36"/>
    </location>
</feature>
<evidence type="ECO:0000256" key="1">
    <source>
        <dbReference type="ARBA" id="ARBA00000448"/>
    </source>
</evidence>
<dbReference type="UniPathway" id="UPA00696"/>
<dbReference type="PRINTS" id="PR00133">
    <property type="entry name" value="GLHYDRLASE3"/>
</dbReference>
<dbReference type="EMBL" id="QWIL01000294">
    <property type="protein sequence ID" value="RMY20765.1"/>
    <property type="molecule type" value="Genomic_DNA"/>
</dbReference>
<evidence type="ECO:0000256" key="4">
    <source>
        <dbReference type="ARBA" id="ARBA00005336"/>
    </source>
</evidence>
<keyword evidence="8 14" id="KW-0378">Hydrolase</keyword>
<comment type="catalytic activity">
    <reaction evidence="1 14">
        <text>Hydrolysis of terminal, non-reducing beta-D-glucosyl residues with release of beta-D-glucose.</text>
        <dbReference type="EC" id="3.2.1.21"/>
    </reaction>
</comment>
<proteinExistence type="inferred from homology"/>
<dbReference type="Pfam" id="PF01915">
    <property type="entry name" value="Glyco_hydro_3_C"/>
    <property type="match status" value="1"/>
</dbReference>
<gene>
    <name evidence="18" type="ORF">D0867_03767</name>
</gene>
<keyword evidence="7" id="KW-0732">Signal</keyword>
<dbReference type="GO" id="GO:0005576">
    <property type="term" value="C:extracellular region"/>
    <property type="evidence" value="ECO:0007669"/>
    <property type="project" value="UniProtKB-SubCell"/>
</dbReference>
<dbReference type="PANTHER" id="PTHR42715:SF5">
    <property type="entry name" value="BETA-GLUCOSIDASE M-RELATED"/>
    <property type="match status" value="1"/>
</dbReference>
<dbReference type="FunFam" id="3.20.20.300:FF:000002">
    <property type="entry name" value="Probable beta-glucosidase"/>
    <property type="match status" value="1"/>
</dbReference>
<keyword evidence="11 14" id="KW-0119">Carbohydrate metabolism</keyword>
<evidence type="ECO:0000256" key="15">
    <source>
        <dbReference type="SAM" id="MobiDB-lite"/>
    </source>
</evidence>
<evidence type="ECO:0000256" key="11">
    <source>
        <dbReference type="ARBA" id="ARBA00023277"/>
    </source>
</evidence>
<evidence type="ECO:0000256" key="9">
    <source>
        <dbReference type="ARBA" id="ARBA00023001"/>
    </source>
</evidence>
<dbReference type="InterPro" id="IPR013783">
    <property type="entry name" value="Ig-like_fold"/>
</dbReference>
<feature type="region of interest" description="Disordered" evidence="15">
    <location>
        <begin position="22"/>
        <end position="50"/>
    </location>
</feature>
<dbReference type="GO" id="GO:0030245">
    <property type="term" value="P:cellulose catabolic process"/>
    <property type="evidence" value="ECO:0007669"/>
    <property type="project" value="UniProtKB-UniPathway"/>
</dbReference>
<name>A0A3M6ZZP5_HORWE</name>
<keyword evidence="16" id="KW-1133">Transmembrane helix</keyword>
<dbReference type="VEuPathDB" id="FungiDB:BTJ68_11393"/>
<dbReference type="InterPro" id="IPR001764">
    <property type="entry name" value="Glyco_hydro_3_N"/>
</dbReference>
<protein>
    <recommendedName>
        <fullName evidence="5 14">beta-glucosidase</fullName>
        <ecNumber evidence="5 14">3.2.1.21</ecNumber>
    </recommendedName>
</protein>
<evidence type="ECO:0000259" key="17">
    <source>
        <dbReference type="SMART" id="SM01217"/>
    </source>
</evidence>
<evidence type="ECO:0000256" key="14">
    <source>
        <dbReference type="RuleBase" id="RU361161"/>
    </source>
</evidence>
<dbReference type="PROSITE" id="PS00775">
    <property type="entry name" value="GLYCOSYL_HYDROL_F3"/>
    <property type="match status" value="1"/>
</dbReference>
<dbReference type="SMART" id="SM01217">
    <property type="entry name" value="Fn3_like"/>
    <property type="match status" value="1"/>
</dbReference>
<dbReference type="OrthoDB" id="416222at2759"/>
<comment type="caution">
    <text evidence="18">The sequence shown here is derived from an EMBL/GenBank/DDBJ whole genome shotgun (WGS) entry which is preliminary data.</text>
</comment>